<dbReference type="OrthoDB" id="9788336at2"/>
<keyword evidence="3 7" id="KW-0694">RNA-binding</keyword>
<dbReference type="InterPro" id="IPR036791">
    <property type="entry name" value="Ribosomal_bL9_C_sf"/>
</dbReference>
<feature type="domain" description="Large ribosomal subunit protein bL9 C-terminal" evidence="9">
    <location>
        <begin position="64"/>
        <end position="146"/>
    </location>
</feature>
<evidence type="ECO:0000256" key="2">
    <source>
        <dbReference type="ARBA" id="ARBA00022730"/>
    </source>
</evidence>
<dbReference type="Pfam" id="PF03948">
    <property type="entry name" value="Ribosomal_L9_C"/>
    <property type="match status" value="1"/>
</dbReference>
<feature type="domain" description="Ribosomal protein L9" evidence="8">
    <location>
        <begin position="1"/>
        <end position="45"/>
    </location>
</feature>
<evidence type="ECO:0000256" key="6">
    <source>
        <dbReference type="ARBA" id="ARBA00035292"/>
    </source>
</evidence>
<keyword evidence="4 7" id="KW-0689">Ribosomal protein</keyword>
<name>A0A224ABK0_9FLAO</name>
<dbReference type="InterPro" id="IPR020070">
    <property type="entry name" value="Ribosomal_bL9_N"/>
</dbReference>
<evidence type="ECO:0000256" key="7">
    <source>
        <dbReference type="HAMAP-Rule" id="MF_00503"/>
    </source>
</evidence>
<dbReference type="InterPro" id="IPR009027">
    <property type="entry name" value="Ribosomal_bL9/RNase_H1_N"/>
</dbReference>
<comment type="similarity">
    <text evidence="1 7">Belongs to the bacterial ribosomal protein bL9 family.</text>
</comment>
<keyword evidence="2 7" id="KW-0699">rRNA-binding</keyword>
<dbReference type="InterPro" id="IPR000244">
    <property type="entry name" value="Ribosomal_bL9"/>
</dbReference>
<dbReference type="Proteomes" id="UP000263619">
    <property type="component" value="Chromosome"/>
</dbReference>
<evidence type="ECO:0000256" key="4">
    <source>
        <dbReference type="ARBA" id="ARBA00022980"/>
    </source>
</evidence>
<dbReference type="HAMAP" id="MF_00503">
    <property type="entry name" value="Ribosomal_bL9"/>
    <property type="match status" value="1"/>
</dbReference>
<dbReference type="Gene3D" id="3.40.5.10">
    <property type="entry name" value="Ribosomal protein L9, N-terminal domain"/>
    <property type="match status" value="1"/>
</dbReference>
<dbReference type="EMBL" id="AP014608">
    <property type="protein sequence ID" value="BBA17237.1"/>
    <property type="molecule type" value="Genomic_DNA"/>
</dbReference>
<evidence type="ECO:0000256" key="5">
    <source>
        <dbReference type="ARBA" id="ARBA00023274"/>
    </source>
</evidence>
<gene>
    <name evidence="7 10" type="primary">rplI</name>
    <name evidence="10" type="ORF">STAT_306</name>
</gene>
<evidence type="ECO:0000256" key="3">
    <source>
        <dbReference type="ARBA" id="ARBA00022884"/>
    </source>
</evidence>
<dbReference type="PANTHER" id="PTHR21368">
    <property type="entry name" value="50S RIBOSOMAL PROTEIN L9"/>
    <property type="match status" value="1"/>
</dbReference>
<dbReference type="GO" id="GO:0019843">
    <property type="term" value="F:rRNA binding"/>
    <property type="evidence" value="ECO:0007669"/>
    <property type="project" value="UniProtKB-UniRule"/>
</dbReference>
<proteinExistence type="inferred from homology"/>
<comment type="function">
    <text evidence="7">Binds to the 23S rRNA.</text>
</comment>
<organism evidence="10 11">
    <name type="scientific">Blattabacterium cuenoti STAT</name>
    <dbReference type="NCBI Taxonomy" id="1457030"/>
    <lineage>
        <taxon>Bacteria</taxon>
        <taxon>Pseudomonadati</taxon>
        <taxon>Bacteroidota</taxon>
        <taxon>Flavobacteriia</taxon>
        <taxon>Flavobacteriales</taxon>
        <taxon>Blattabacteriaceae</taxon>
        <taxon>Blattabacterium</taxon>
    </lineage>
</organism>
<protein>
    <recommendedName>
        <fullName evidence="6 7">Large ribosomal subunit protein bL9</fullName>
    </recommendedName>
</protein>
<reference evidence="10 11" key="1">
    <citation type="submission" date="2014-06" db="EMBL/GenBank/DDBJ databases">
        <title>Genome sequence of the intracellular symbiont Blattabacterium cuenoti, strain STAT from the wood feeding cockroach Salganea taiwanensis taiwanensis.</title>
        <authorList>
            <person name="Kinjo Y."/>
            <person name="Ohkuma M."/>
            <person name="Tokuda G."/>
        </authorList>
    </citation>
    <scope>NUCLEOTIDE SEQUENCE [LARGE SCALE GENOMIC DNA]</scope>
    <source>
        <strain evidence="10 11">STAT</strain>
    </source>
</reference>
<evidence type="ECO:0000313" key="11">
    <source>
        <dbReference type="Proteomes" id="UP000263619"/>
    </source>
</evidence>
<dbReference type="RefSeq" id="WP_119305507.1">
    <property type="nucleotide sequence ID" value="NZ_AP014608.1"/>
</dbReference>
<dbReference type="GO" id="GO:1990904">
    <property type="term" value="C:ribonucleoprotein complex"/>
    <property type="evidence" value="ECO:0007669"/>
    <property type="project" value="UniProtKB-KW"/>
</dbReference>
<keyword evidence="11" id="KW-1185">Reference proteome</keyword>
<accession>A0A224ABK0</accession>
<dbReference type="InterPro" id="IPR020069">
    <property type="entry name" value="Ribosomal_bL9_C"/>
</dbReference>
<dbReference type="GO" id="GO:0003735">
    <property type="term" value="F:structural constituent of ribosome"/>
    <property type="evidence" value="ECO:0007669"/>
    <property type="project" value="InterPro"/>
</dbReference>
<dbReference type="InterPro" id="IPR020594">
    <property type="entry name" value="Ribosomal_bL9_bac/chp"/>
</dbReference>
<evidence type="ECO:0000256" key="1">
    <source>
        <dbReference type="ARBA" id="ARBA00010605"/>
    </source>
</evidence>
<dbReference type="SUPFAM" id="SSF55658">
    <property type="entry name" value="L9 N-domain-like"/>
    <property type="match status" value="1"/>
</dbReference>
<sequence>MKILLKKDIENLGFQYDELDVKPGYARNYLIPKGYAVLALPGTIKNTHEILKQRSKKEHFLIKQSKEIEDKLRKLTIKIPVKVGKGGKFFGSINNQYLMKILNKEGIFIDKRFIRIPGNKVIKTIGRHQAKIRLHLKREFTLNFEVLSSSSQ</sequence>
<dbReference type="GO" id="GO:0006412">
    <property type="term" value="P:translation"/>
    <property type="evidence" value="ECO:0007669"/>
    <property type="project" value="UniProtKB-UniRule"/>
</dbReference>
<evidence type="ECO:0000259" key="9">
    <source>
        <dbReference type="Pfam" id="PF03948"/>
    </source>
</evidence>
<dbReference type="InterPro" id="IPR036935">
    <property type="entry name" value="Ribosomal_bL9_N_sf"/>
</dbReference>
<dbReference type="Gene3D" id="3.10.430.100">
    <property type="entry name" value="Ribosomal protein L9, C-terminal domain"/>
    <property type="match status" value="1"/>
</dbReference>
<dbReference type="AlphaFoldDB" id="A0A224ABK0"/>
<dbReference type="Pfam" id="PF01281">
    <property type="entry name" value="Ribosomal_L9_N"/>
    <property type="match status" value="1"/>
</dbReference>
<evidence type="ECO:0000259" key="8">
    <source>
        <dbReference type="Pfam" id="PF01281"/>
    </source>
</evidence>
<dbReference type="SUPFAM" id="SSF55653">
    <property type="entry name" value="Ribosomal protein L9 C-domain"/>
    <property type="match status" value="1"/>
</dbReference>
<evidence type="ECO:0000313" key="10">
    <source>
        <dbReference type="EMBL" id="BBA17237.1"/>
    </source>
</evidence>
<dbReference type="GO" id="GO:0005840">
    <property type="term" value="C:ribosome"/>
    <property type="evidence" value="ECO:0007669"/>
    <property type="project" value="UniProtKB-KW"/>
</dbReference>
<keyword evidence="5 7" id="KW-0687">Ribonucleoprotein</keyword>
<dbReference type="NCBIfam" id="TIGR00158">
    <property type="entry name" value="L9"/>
    <property type="match status" value="1"/>
</dbReference>